<evidence type="ECO:0000313" key="2">
    <source>
        <dbReference type="Proteomes" id="UP000240493"/>
    </source>
</evidence>
<name>A0A2T3ZQF3_TRIA4</name>
<reference evidence="1 2" key="1">
    <citation type="submission" date="2016-07" db="EMBL/GenBank/DDBJ databases">
        <title>Multiple horizontal gene transfer events from other fungi enriched the ability of initially mycotrophic Trichoderma (Ascomycota) to feed on dead plant biomass.</title>
        <authorList>
            <consortium name="DOE Joint Genome Institute"/>
            <person name="Aerts A."/>
            <person name="Atanasova L."/>
            <person name="Chenthamara K."/>
            <person name="Zhang J."/>
            <person name="Grujic M."/>
            <person name="Henrissat B."/>
            <person name="Kuo A."/>
            <person name="Salamov A."/>
            <person name="Lipzen A."/>
            <person name="Labutti K."/>
            <person name="Barry K."/>
            <person name="Miao Y."/>
            <person name="Rahimi M.J."/>
            <person name="Shen Q."/>
            <person name="Grigoriev I.V."/>
            <person name="Kubicek C.P."/>
            <person name="Druzhinina I.S."/>
        </authorList>
    </citation>
    <scope>NUCLEOTIDE SEQUENCE [LARGE SCALE GENOMIC DNA]</scope>
    <source>
        <strain evidence="1 2">CBS 433.97</strain>
    </source>
</reference>
<gene>
    <name evidence="1" type="ORF">M441DRAFT_229641</name>
</gene>
<organism evidence="1 2">
    <name type="scientific">Trichoderma asperellum (strain ATCC 204424 / CBS 433.97 / NBRC 101777)</name>
    <dbReference type="NCBI Taxonomy" id="1042311"/>
    <lineage>
        <taxon>Eukaryota</taxon>
        <taxon>Fungi</taxon>
        <taxon>Dikarya</taxon>
        <taxon>Ascomycota</taxon>
        <taxon>Pezizomycotina</taxon>
        <taxon>Sordariomycetes</taxon>
        <taxon>Hypocreomycetidae</taxon>
        <taxon>Hypocreales</taxon>
        <taxon>Hypocreaceae</taxon>
        <taxon>Trichoderma</taxon>
    </lineage>
</organism>
<dbReference type="AlphaFoldDB" id="A0A2T3ZQF3"/>
<proteinExistence type="predicted"/>
<protein>
    <submittedName>
        <fullName evidence="1">Uncharacterized protein</fullName>
    </submittedName>
</protein>
<evidence type="ECO:0000313" key="1">
    <source>
        <dbReference type="EMBL" id="PTB47040.1"/>
    </source>
</evidence>
<dbReference type="EMBL" id="KZ679256">
    <property type="protein sequence ID" value="PTB47040.1"/>
    <property type="molecule type" value="Genomic_DNA"/>
</dbReference>
<keyword evidence="2" id="KW-1185">Reference proteome</keyword>
<dbReference type="Proteomes" id="UP000240493">
    <property type="component" value="Unassembled WGS sequence"/>
</dbReference>
<sequence length="157" mass="17321">MQLYALPIIHNTQRQDYRAGLSARPTLSSSLQLSHVCRSRAFGHCPKHVPATCPEQPSAQHLTATFQVAATWSSRRAVMPGRRTHKPDATEPLSSAFNLPCFSLPLRLALPVLVSLASFHVVLFTPLLSLFHLQFALHLDPCPGFPWTVYSSIPSPS</sequence>
<accession>A0A2T3ZQF3</accession>